<name>A0A8S1IMX0_9CHLO</name>
<dbReference type="CDD" id="cd00198">
    <property type="entry name" value="vWFA"/>
    <property type="match status" value="1"/>
</dbReference>
<feature type="chain" id="PRO_5035819680" description="VWFA domain-containing protein" evidence="1">
    <location>
        <begin position="21"/>
        <end position="438"/>
    </location>
</feature>
<evidence type="ECO:0000313" key="4">
    <source>
        <dbReference type="Proteomes" id="UP000708148"/>
    </source>
</evidence>
<dbReference type="Proteomes" id="UP000708148">
    <property type="component" value="Unassembled WGS sequence"/>
</dbReference>
<dbReference type="InterPro" id="IPR036465">
    <property type="entry name" value="vWFA_dom_sf"/>
</dbReference>
<dbReference type="SUPFAM" id="SSF53300">
    <property type="entry name" value="vWA-like"/>
    <property type="match status" value="1"/>
</dbReference>
<gene>
    <name evidence="3" type="ORF">OSTQU699_LOCUS1588</name>
</gene>
<feature type="domain" description="VWFA" evidence="2">
    <location>
        <begin position="137"/>
        <end position="335"/>
    </location>
</feature>
<dbReference type="OrthoDB" id="10624975at2759"/>
<accession>A0A8S1IMX0</accession>
<reference evidence="3" key="1">
    <citation type="submission" date="2020-12" db="EMBL/GenBank/DDBJ databases">
        <authorList>
            <person name="Iha C."/>
        </authorList>
    </citation>
    <scope>NUCLEOTIDE SEQUENCE</scope>
</reference>
<keyword evidence="1" id="KW-0732">Signal</keyword>
<evidence type="ECO:0000259" key="2">
    <source>
        <dbReference type="PROSITE" id="PS50234"/>
    </source>
</evidence>
<keyword evidence="4" id="KW-1185">Reference proteome</keyword>
<dbReference type="InterPro" id="IPR002035">
    <property type="entry name" value="VWF_A"/>
</dbReference>
<evidence type="ECO:0000256" key="1">
    <source>
        <dbReference type="SAM" id="SignalP"/>
    </source>
</evidence>
<proteinExistence type="predicted"/>
<dbReference type="AlphaFoldDB" id="A0A8S1IMX0"/>
<protein>
    <recommendedName>
        <fullName evidence="2">VWFA domain-containing protein</fullName>
    </recommendedName>
</protein>
<sequence>MGLSQIVTILLAGLVVMGEGYRLDCGAPPVAAGGGGACAHLRGYEFKNYDSDVGGSGVSRSQASPGAHLADSSKVSFSFRLFGCIEGNPSQPNMSDALRNYDEEFFEVYEDRKLQRKTTIAELAYSVRQQQDYLYNFLTLLLDMSKSVASKQEYFEDLKRAIKELVPMLVPPNNQQALHKLKLRILAFAGGSDRSTVNHVLLDYQCSSDVVSKVTDLVDGLSHPEELFADYRSTALNLAVSVALSDLIATVDDFDADFVSGTLVAFTDGDDTAGTYPTSSLYEELDSVPPQVNMFSIGVGNVSEAKLKRIGVDGYVKVSSSDSLQEGFSQVTRKLMLASQNRYLLEYCSPKRGGEHDIQVQVRSQSAGSACRFYFDASDFDDSCRLGFTLPSLDSFGCKDGGKGLRQPDENSGGVMTSRAQAMGMLTAFCWTWAWIAA</sequence>
<organism evidence="3 4">
    <name type="scientific">Ostreobium quekettii</name>
    <dbReference type="NCBI Taxonomy" id="121088"/>
    <lineage>
        <taxon>Eukaryota</taxon>
        <taxon>Viridiplantae</taxon>
        <taxon>Chlorophyta</taxon>
        <taxon>core chlorophytes</taxon>
        <taxon>Ulvophyceae</taxon>
        <taxon>TCBD clade</taxon>
        <taxon>Bryopsidales</taxon>
        <taxon>Ostreobineae</taxon>
        <taxon>Ostreobiaceae</taxon>
        <taxon>Ostreobium</taxon>
    </lineage>
</organism>
<comment type="caution">
    <text evidence="3">The sequence shown here is derived from an EMBL/GenBank/DDBJ whole genome shotgun (WGS) entry which is preliminary data.</text>
</comment>
<dbReference type="Gene3D" id="3.40.50.410">
    <property type="entry name" value="von Willebrand factor, type A domain"/>
    <property type="match status" value="1"/>
</dbReference>
<dbReference type="EMBL" id="CAJHUC010000448">
    <property type="protein sequence ID" value="CAD7696227.1"/>
    <property type="molecule type" value="Genomic_DNA"/>
</dbReference>
<dbReference type="PROSITE" id="PS50234">
    <property type="entry name" value="VWFA"/>
    <property type="match status" value="1"/>
</dbReference>
<feature type="signal peptide" evidence="1">
    <location>
        <begin position="1"/>
        <end position="20"/>
    </location>
</feature>
<evidence type="ECO:0000313" key="3">
    <source>
        <dbReference type="EMBL" id="CAD7696227.1"/>
    </source>
</evidence>